<sequence length="63" mass="7180">MVGHLFIYSFHSKINIQEVQVQFTQVNITTSNAKIGQACQQFRLDAFFLLAHCNLGSKLTLYC</sequence>
<reference evidence="1" key="2">
    <citation type="submission" date="2018-08" db="UniProtKB">
        <authorList>
            <consortium name="EnsemblPlants"/>
        </authorList>
    </citation>
    <scope>IDENTIFICATION</scope>
    <source>
        <strain evidence="1">Yugu1</strain>
    </source>
</reference>
<name>K3XTI8_SETIT</name>
<reference evidence="2" key="1">
    <citation type="journal article" date="2012" name="Nat. Biotechnol.">
        <title>Reference genome sequence of the model plant Setaria.</title>
        <authorList>
            <person name="Bennetzen J.L."/>
            <person name="Schmutz J."/>
            <person name="Wang H."/>
            <person name="Percifield R."/>
            <person name="Hawkins J."/>
            <person name="Pontaroli A.C."/>
            <person name="Estep M."/>
            <person name="Feng L."/>
            <person name="Vaughn J.N."/>
            <person name="Grimwood J."/>
            <person name="Jenkins J."/>
            <person name="Barry K."/>
            <person name="Lindquist E."/>
            <person name="Hellsten U."/>
            <person name="Deshpande S."/>
            <person name="Wang X."/>
            <person name="Wu X."/>
            <person name="Mitros T."/>
            <person name="Triplett J."/>
            <person name="Yang X."/>
            <person name="Ye C.Y."/>
            <person name="Mauro-Herrera M."/>
            <person name="Wang L."/>
            <person name="Li P."/>
            <person name="Sharma M."/>
            <person name="Sharma R."/>
            <person name="Ronald P.C."/>
            <person name="Panaud O."/>
            <person name="Kellogg E.A."/>
            <person name="Brutnell T.P."/>
            <person name="Doust A.N."/>
            <person name="Tuskan G.A."/>
            <person name="Rokhsar D."/>
            <person name="Devos K.M."/>
        </authorList>
    </citation>
    <scope>NUCLEOTIDE SEQUENCE [LARGE SCALE GENOMIC DNA]</scope>
    <source>
        <strain evidence="2">cv. Yugu1</strain>
    </source>
</reference>
<dbReference type="EMBL" id="AGNK02003011">
    <property type="status" value="NOT_ANNOTATED_CDS"/>
    <property type="molecule type" value="Genomic_DNA"/>
</dbReference>
<proteinExistence type="predicted"/>
<organism evidence="1 2">
    <name type="scientific">Setaria italica</name>
    <name type="common">Foxtail millet</name>
    <name type="synonym">Panicum italicum</name>
    <dbReference type="NCBI Taxonomy" id="4555"/>
    <lineage>
        <taxon>Eukaryota</taxon>
        <taxon>Viridiplantae</taxon>
        <taxon>Streptophyta</taxon>
        <taxon>Embryophyta</taxon>
        <taxon>Tracheophyta</taxon>
        <taxon>Spermatophyta</taxon>
        <taxon>Magnoliopsida</taxon>
        <taxon>Liliopsida</taxon>
        <taxon>Poales</taxon>
        <taxon>Poaceae</taxon>
        <taxon>PACMAD clade</taxon>
        <taxon>Panicoideae</taxon>
        <taxon>Panicodae</taxon>
        <taxon>Paniceae</taxon>
        <taxon>Cenchrinae</taxon>
        <taxon>Setaria</taxon>
    </lineage>
</organism>
<accession>K3XTI8</accession>
<protein>
    <submittedName>
        <fullName evidence="1">Uncharacterized protein</fullName>
    </submittedName>
</protein>
<dbReference type="InParanoid" id="K3XTI8"/>
<keyword evidence="2" id="KW-1185">Reference proteome</keyword>
<dbReference type="Gramene" id="KQL05209">
    <property type="protein sequence ID" value="KQL05209"/>
    <property type="gene ID" value="SETIT_005245mg"/>
</dbReference>
<dbReference type="HOGENOM" id="CLU_2890082_0_0_1"/>
<dbReference type="EnsemblPlants" id="KQL05209">
    <property type="protein sequence ID" value="KQL05209"/>
    <property type="gene ID" value="SETIT_005245mg"/>
</dbReference>
<evidence type="ECO:0000313" key="1">
    <source>
        <dbReference type="EnsemblPlants" id="KQL05209"/>
    </source>
</evidence>
<dbReference type="AlphaFoldDB" id="K3XTI8"/>
<evidence type="ECO:0000313" key="2">
    <source>
        <dbReference type="Proteomes" id="UP000004995"/>
    </source>
</evidence>
<dbReference type="Proteomes" id="UP000004995">
    <property type="component" value="Unassembled WGS sequence"/>
</dbReference>